<gene>
    <name evidence="2" type="ORF">BZK31_03330</name>
</gene>
<keyword evidence="1" id="KW-0472">Membrane</keyword>
<proteinExistence type="predicted"/>
<comment type="caution">
    <text evidence="2">The sequence shown here is derived from an EMBL/GenBank/DDBJ whole genome shotgun (WGS) entry which is preliminary data.</text>
</comment>
<reference evidence="3" key="1">
    <citation type="submission" date="2017-02" db="EMBL/GenBank/DDBJ databases">
        <title>Pseudomonas floridae sp. nov., a novel pathogenic bacterial species isolated from tomato.</title>
        <authorList>
            <person name="Timilsina S."/>
            <person name="Vallad G.E."/>
            <person name="Jones J.B."/>
        </authorList>
    </citation>
    <scope>NUCLEOTIDE SEQUENCE [LARGE SCALE GENOMIC DNA]</scope>
    <source>
        <strain evidence="3">GEV388</strain>
    </source>
</reference>
<dbReference type="RefSeq" id="WP_083181242.1">
    <property type="nucleotide sequence ID" value="NZ_CBCRZR010000003.1"/>
</dbReference>
<keyword evidence="3" id="KW-1185">Reference proteome</keyword>
<feature type="transmembrane region" description="Helical" evidence="1">
    <location>
        <begin position="28"/>
        <end position="47"/>
    </location>
</feature>
<dbReference type="EMBL" id="MUIO01000010">
    <property type="protein sequence ID" value="ORC61354.1"/>
    <property type="molecule type" value="Genomic_DNA"/>
</dbReference>
<evidence type="ECO:0000313" key="3">
    <source>
        <dbReference type="Proteomes" id="UP000192815"/>
    </source>
</evidence>
<dbReference type="Proteomes" id="UP000192815">
    <property type="component" value="Unassembled WGS sequence"/>
</dbReference>
<feature type="transmembrane region" description="Helical" evidence="1">
    <location>
        <begin position="146"/>
        <end position="166"/>
    </location>
</feature>
<keyword evidence="1" id="KW-1133">Transmembrane helix</keyword>
<protein>
    <submittedName>
        <fullName evidence="2">Uncharacterized protein</fullName>
    </submittedName>
</protein>
<accession>A0A1X0NB50</accession>
<evidence type="ECO:0000256" key="1">
    <source>
        <dbReference type="SAM" id="Phobius"/>
    </source>
</evidence>
<feature type="transmembrane region" description="Helical" evidence="1">
    <location>
        <begin position="186"/>
        <end position="209"/>
    </location>
</feature>
<evidence type="ECO:0000313" key="2">
    <source>
        <dbReference type="EMBL" id="ORC61354.1"/>
    </source>
</evidence>
<keyword evidence="1" id="KW-0812">Transmembrane</keyword>
<dbReference type="OrthoDB" id="6894575at2"/>
<feature type="transmembrane region" description="Helical" evidence="1">
    <location>
        <begin position="67"/>
        <end position="85"/>
    </location>
</feature>
<dbReference type="AlphaFoldDB" id="A0A1X0NB50"/>
<name>A0A1X0NB50_9PSED</name>
<organism evidence="2 3">
    <name type="scientific">Pseudomonas floridensis</name>
    <dbReference type="NCBI Taxonomy" id="1958950"/>
    <lineage>
        <taxon>Bacteria</taxon>
        <taxon>Pseudomonadati</taxon>
        <taxon>Pseudomonadota</taxon>
        <taxon>Gammaproteobacteria</taxon>
        <taxon>Pseudomonadales</taxon>
        <taxon>Pseudomonadaceae</taxon>
        <taxon>Pseudomonas</taxon>
    </lineage>
</organism>
<sequence length="243" mass="27355">MADSASGMSKALATTTSFIEKAVEMRHFMLLISFILALDSCLVIFYHKNLLGAFSKLDAPEVSGGNALVFLGLFAFLMTLLFPALRHMLLVIPTYISIRWPNRNHQQRDPDLRWTSIVRKKALIERDKVMLEILEKKQAAHDEEMINMNIGFAMAMLLALNFLVLGDNQTITLSQTAAFLHDTLTGFWVSVLVKFCLGGVVIFCVLLVFQSLTPNADGDRIYLPESDEECKARLEEEAKRPDK</sequence>